<feature type="region of interest" description="Disordered" evidence="2">
    <location>
        <begin position="113"/>
        <end position="134"/>
    </location>
</feature>
<keyword evidence="1" id="KW-0175">Coiled coil</keyword>
<comment type="caution">
    <text evidence="3">The sequence shown here is derived from an EMBL/GenBank/DDBJ whole genome shotgun (WGS) entry which is preliminary data.</text>
</comment>
<keyword evidence="4" id="KW-1185">Reference proteome</keyword>
<evidence type="ECO:0000256" key="2">
    <source>
        <dbReference type="SAM" id="MobiDB-lite"/>
    </source>
</evidence>
<proteinExistence type="predicted"/>
<dbReference type="Proteomes" id="UP000567885">
    <property type="component" value="Unassembled WGS sequence"/>
</dbReference>
<sequence>MGSTDASTRRLSCGLGNGFHKTISPDPKIGLPGSRVSMDDLREFLVDQAAEYDGGTACQPYRMGKDCERARKWIEGLERHYPVASDDSKRTASCRETIRAMKEADATYEGVVAGPSRGHQSVRDSEYDSYRDLSPDLGTRSSITVANHIDKVPTVTGELSHIGILGEVGDTSLMATNNQKETSVPYLTAPALQSLMPITDDTMIYTRSRFTASSLPRDNDTTREKSINVMPSTEDLGTLQAVTNRIIQATVDSLSDANTREKQCSDKIKETRLSATSQAMCEAKEGLQLATQKRDEAQEDLDTKQIKANAIALYAKSQGDNRTDKVRAVYDRALSRCDSAKAKRDLAQKTLENIEAKTRGLVNELDQALNTTTTLEAELRKHQKTINKTMNTKTVLFSIRNCLDVLSSECLGDIPIDQLKNWETRTLEGLEKLVQIHSVPAA</sequence>
<accession>A0A8H5TA07</accession>
<evidence type="ECO:0000313" key="4">
    <source>
        <dbReference type="Proteomes" id="UP000567885"/>
    </source>
</evidence>
<reference evidence="3 4" key="1">
    <citation type="submission" date="2020-05" db="EMBL/GenBank/DDBJ databases">
        <title>Identification and distribution of gene clusters putatively required for synthesis of sphingolipid metabolism inhibitors in phylogenetically diverse species of the filamentous fungus Fusarium.</title>
        <authorList>
            <person name="Kim H.-S."/>
            <person name="Busman M."/>
            <person name="Brown D.W."/>
            <person name="Divon H."/>
            <person name="Uhlig S."/>
            <person name="Proctor R.H."/>
        </authorList>
    </citation>
    <scope>NUCLEOTIDE SEQUENCE [LARGE SCALE GENOMIC DNA]</scope>
    <source>
        <strain evidence="3 4">NRRL 20693</strain>
    </source>
</reference>
<dbReference type="EMBL" id="JAAGWQ010000094">
    <property type="protein sequence ID" value="KAF5668395.1"/>
    <property type="molecule type" value="Genomic_DNA"/>
</dbReference>
<name>A0A8H5TA07_FUSHE</name>
<gene>
    <name evidence="3" type="ORF">FHETE_5331</name>
</gene>
<dbReference type="OrthoDB" id="5101842at2759"/>
<evidence type="ECO:0000256" key="1">
    <source>
        <dbReference type="SAM" id="Coils"/>
    </source>
</evidence>
<protein>
    <submittedName>
        <fullName evidence="3">Uncharacterized protein</fullName>
    </submittedName>
</protein>
<organism evidence="3 4">
    <name type="scientific">Fusarium heterosporum</name>
    <dbReference type="NCBI Taxonomy" id="42747"/>
    <lineage>
        <taxon>Eukaryota</taxon>
        <taxon>Fungi</taxon>
        <taxon>Dikarya</taxon>
        <taxon>Ascomycota</taxon>
        <taxon>Pezizomycotina</taxon>
        <taxon>Sordariomycetes</taxon>
        <taxon>Hypocreomycetidae</taxon>
        <taxon>Hypocreales</taxon>
        <taxon>Nectriaceae</taxon>
        <taxon>Fusarium</taxon>
        <taxon>Fusarium heterosporum species complex</taxon>
    </lineage>
</organism>
<feature type="compositionally biased region" description="Basic and acidic residues" evidence="2">
    <location>
        <begin position="121"/>
        <end position="134"/>
    </location>
</feature>
<feature type="coiled-coil region" evidence="1">
    <location>
        <begin position="337"/>
        <end position="385"/>
    </location>
</feature>
<evidence type="ECO:0000313" key="3">
    <source>
        <dbReference type="EMBL" id="KAF5668395.1"/>
    </source>
</evidence>
<dbReference type="AlphaFoldDB" id="A0A8H5TA07"/>